<evidence type="ECO:0000313" key="2">
    <source>
        <dbReference type="Proteomes" id="UP000294887"/>
    </source>
</evidence>
<dbReference type="Gene3D" id="3.10.129.10">
    <property type="entry name" value="Hotdog Thioesterase"/>
    <property type="match status" value="1"/>
</dbReference>
<dbReference type="InterPro" id="IPR016776">
    <property type="entry name" value="ApeP-like_dehydratase"/>
</dbReference>
<dbReference type="SUPFAM" id="SSF54637">
    <property type="entry name" value="Thioesterase/thiol ester dehydrase-isomerase"/>
    <property type="match status" value="1"/>
</dbReference>
<comment type="caution">
    <text evidence="1">The sequence shown here is derived from an EMBL/GenBank/DDBJ whole genome shotgun (WGS) entry which is preliminary data.</text>
</comment>
<dbReference type="Pfam" id="PF22817">
    <property type="entry name" value="ApeP-like"/>
    <property type="match status" value="1"/>
</dbReference>
<sequence>MSDLATRFDPEILTLIPHRPPMLLINRILEVGEKQSSAEVFIDMETPFYEKDFGVPATIGLEFMGQTAALIAGNQAIKNPADAKLGFLLGTRKYQSKLSYFKENSVLVVECSESAMVGETLASFSCTIRYKDEAEIIATANLSVLRQPINKSPVENH</sequence>
<keyword evidence="2" id="KW-1185">Reference proteome</keyword>
<dbReference type="OrthoDB" id="9800188at2"/>
<dbReference type="PIRSF" id="PIRSF020565">
    <property type="entry name" value="3Ho_Ac_ACP_DH_prd"/>
    <property type="match status" value="1"/>
</dbReference>
<name>A0A4R1ENP1_9GAMM</name>
<proteinExistence type="predicted"/>
<gene>
    <name evidence="1" type="ORF">EV695_3614</name>
</gene>
<dbReference type="InterPro" id="IPR029069">
    <property type="entry name" value="HotDog_dom_sf"/>
</dbReference>
<dbReference type="AlphaFoldDB" id="A0A4R1ENP1"/>
<protein>
    <submittedName>
        <fullName evidence="1">Putative hotdog family 3-hydroxylacyl-ACP dehydratase</fullName>
    </submittedName>
</protein>
<accession>A0A4R1ENP1</accession>
<organism evidence="1 2">
    <name type="scientific">Cocleimonas flava</name>
    <dbReference type="NCBI Taxonomy" id="634765"/>
    <lineage>
        <taxon>Bacteria</taxon>
        <taxon>Pseudomonadati</taxon>
        <taxon>Pseudomonadota</taxon>
        <taxon>Gammaproteobacteria</taxon>
        <taxon>Thiotrichales</taxon>
        <taxon>Thiotrichaceae</taxon>
        <taxon>Cocleimonas</taxon>
    </lineage>
</organism>
<dbReference type="RefSeq" id="WP_131907374.1">
    <property type="nucleotide sequence ID" value="NZ_BAAAFU010000007.1"/>
</dbReference>
<dbReference type="EMBL" id="SMFQ01000005">
    <property type="protein sequence ID" value="TCJ82876.1"/>
    <property type="molecule type" value="Genomic_DNA"/>
</dbReference>
<reference evidence="1 2" key="1">
    <citation type="submission" date="2019-03" db="EMBL/GenBank/DDBJ databases">
        <title>Genomic Encyclopedia of Type Strains, Phase IV (KMG-IV): sequencing the most valuable type-strain genomes for metagenomic binning, comparative biology and taxonomic classification.</title>
        <authorList>
            <person name="Goeker M."/>
        </authorList>
    </citation>
    <scope>NUCLEOTIDE SEQUENCE [LARGE SCALE GENOMIC DNA]</scope>
    <source>
        <strain evidence="1 2">DSM 24830</strain>
    </source>
</reference>
<dbReference type="Proteomes" id="UP000294887">
    <property type="component" value="Unassembled WGS sequence"/>
</dbReference>
<evidence type="ECO:0000313" key="1">
    <source>
        <dbReference type="EMBL" id="TCJ82876.1"/>
    </source>
</evidence>